<feature type="region of interest" description="Disordered" evidence="1">
    <location>
        <begin position="72"/>
        <end position="107"/>
    </location>
</feature>
<keyword evidence="2" id="KW-0812">Transmembrane</keyword>
<evidence type="ECO:0000313" key="6">
    <source>
        <dbReference type="Proteomes" id="UP000192772"/>
    </source>
</evidence>
<feature type="transmembrane region" description="Helical" evidence="2">
    <location>
        <begin position="52"/>
        <end position="70"/>
    </location>
</feature>
<dbReference type="InterPro" id="IPR011434">
    <property type="entry name" value="Ltp-like_HTH"/>
</dbReference>
<dbReference type="InterPro" id="IPR018929">
    <property type="entry name" value="DUF2510"/>
</dbReference>
<name>A0A1X0CQ43_9MYCO</name>
<evidence type="ECO:0000259" key="4">
    <source>
        <dbReference type="Pfam" id="PF10708"/>
    </source>
</evidence>
<comment type="caution">
    <text evidence="5">The sequence shown here is derived from an EMBL/GenBank/DDBJ whole genome shotgun (WGS) entry which is preliminary data.</text>
</comment>
<dbReference type="RefSeq" id="WP_082933249.1">
    <property type="nucleotide sequence ID" value="NZ_JBCGVB010000002.1"/>
</dbReference>
<dbReference type="InterPro" id="IPR036388">
    <property type="entry name" value="WH-like_DNA-bd_sf"/>
</dbReference>
<proteinExistence type="predicted"/>
<organism evidence="5 6">
    <name type="scientific">Mycolicibacterium elephantis</name>
    <dbReference type="NCBI Taxonomy" id="81858"/>
    <lineage>
        <taxon>Bacteria</taxon>
        <taxon>Bacillati</taxon>
        <taxon>Actinomycetota</taxon>
        <taxon>Actinomycetes</taxon>
        <taxon>Mycobacteriales</taxon>
        <taxon>Mycobacteriaceae</taxon>
        <taxon>Mycolicibacterium</taxon>
    </lineage>
</organism>
<evidence type="ECO:0000313" key="5">
    <source>
        <dbReference type="EMBL" id="ORA62301.1"/>
    </source>
</evidence>
<feature type="domain" description="DUF2510" evidence="4">
    <location>
        <begin position="4"/>
        <end position="36"/>
    </location>
</feature>
<feature type="domain" description="Putative host cell surface-exposed lipoprotein Ltp-like HTH region" evidence="3">
    <location>
        <begin position="158"/>
        <end position="198"/>
    </location>
</feature>
<accession>A0A1X0CQ43</accession>
<reference evidence="5 6" key="1">
    <citation type="submission" date="2017-02" db="EMBL/GenBank/DDBJ databases">
        <title>The new phylogeny of genus Mycobacterium.</title>
        <authorList>
            <person name="Tortoli E."/>
            <person name="Trovato A."/>
            <person name="Cirillo D.M."/>
        </authorList>
    </citation>
    <scope>NUCLEOTIDE SEQUENCE [LARGE SCALE GENOMIC DNA]</scope>
    <source>
        <strain evidence="5 6">FI-09383</strain>
    </source>
</reference>
<evidence type="ECO:0000256" key="2">
    <source>
        <dbReference type="SAM" id="Phobius"/>
    </source>
</evidence>
<dbReference type="OrthoDB" id="2004788at2"/>
<dbReference type="EMBL" id="MVHP01000028">
    <property type="protein sequence ID" value="ORA62301.1"/>
    <property type="molecule type" value="Genomic_DNA"/>
</dbReference>
<dbReference type="Proteomes" id="UP000192772">
    <property type="component" value="Unassembled WGS sequence"/>
</dbReference>
<protein>
    <recommendedName>
        <fullName evidence="7">DUF2510 domain-containing protein</fullName>
    </recommendedName>
</protein>
<dbReference type="STRING" id="81858.BST23_20495"/>
<feature type="compositionally biased region" description="Low complexity" evidence="1">
    <location>
        <begin position="78"/>
        <end position="97"/>
    </location>
</feature>
<feature type="domain" description="Putative host cell surface-exposed lipoprotein Ltp-like HTH region" evidence="3">
    <location>
        <begin position="109"/>
        <end position="149"/>
    </location>
</feature>
<sequence length="206" mass="21825">MPAPGWYPDPSDPSRQRYFDGEAWTENYAPFGAPTPLPVQPEKPGMSTGLKVGLGVGAAVVALIVLGSIGNSDKDKTSSSSFGTSTTARTAAVAPTTTEPPMPDFTPGQRNAIRSAESYLDYTSFSKQGLIGQLESEQFSKADATFAVEYIESTGGVDWNEQAVKSAKSYLDYTSFSLQGLIDQLESEGFTPSQAQHGATTAYEAG</sequence>
<evidence type="ECO:0000259" key="3">
    <source>
        <dbReference type="Pfam" id="PF07553"/>
    </source>
</evidence>
<dbReference type="Pfam" id="PF10708">
    <property type="entry name" value="DUF2510"/>
    <property type="match status" value="1"/>
</dbReference>
<keyword evidence="2" id="KW-0472">Membrane</keyword>
<evidence type="ECO:0000256" key="1">
    <source>
        <dbReference type="SAM" id="MobiDB-lite"/>
    </source>
</evidence>
<keyword evidence="2" id="KW-1133">Transmembrane helix</keyword>
<dbReference type="AlphaFoldDB" id="A0A1X0CQ43"/>
<gene>
    <name evidence="5" type="ORF">BST23_20495</name>
</gene>
<dbReference type="Gene3D" id="1.10.10.10">
    <property type="entry name" value="Winged helix-like DNA-binding domain superfamily/Winged helix DNA-binding domain"/>
    <property type="match status" value="2"/>
</dbReference>
<evidence type="ECO:0008006" key="7">
    <source>
        <dbReference type="Google" id="ProtNLM"/>
    </source>
</evidence>
<dbReference type="Pfam" id="PF07553">
    <property type="entry name" value="Lipoprotein_Ltp"/>
    <property type="match status" value="2"/>
</dbReference>